<accession>A0A075JFJ1</accession>
<dbReference type="PANTHER" id="PTHR30006:SF2">
    <property type="entry name" value="ABC TRANSPORTER SUBSTRATE-BINDING PROTEIN"/>
    <property type="match status" value="1"/>
</dbReference>
<dbReference type="RefSeq" id="WP_038566827.1">
    <property type="nucleotide sequence ID" value="NZ_CP008889.1"/>
</dbReference>
<reference evidence="4 5" key="1">
    <citation type="submission" date="2014-07" db="EMBL/GenBank/DDBJ databases">
        <title>Genome Sequencing of Dermacoccus nishinomiyaensis.</title>
        <authorList>
            <person name="Hong K.W."/>
            <person name="Chan K.G."/>
        </authorList>
    </citation>
    <scope>NUCLEOTIDE SEQUENCE [LARGE SCALE GENOMIC DNA]</scope>
    <source>
        <strain evidence="4 5">M25</strain>
    </source>
</reference>
<dbReference type="Gene3D" id="3.40.190.10">
    <property type="entry name" value="Periplasmic binding protein-like II"/>
    <property type="match status" value="2"/>
</dbReference>
<dbReference type="Proteomes" id="UP000027986">
    <property type="component" value="Chromosome"/>
</dbReference>
<keyword evidence="5" id="KW-1185">Reference proteome</keyword>
<organism evidence="4 5">
    <name type="scientific">Dermacoccus nishinomiyaensis</name>
    <dbReference type="NCBI Taxonomy" id="1274"/>
    <lineage>
        <taxon>Bacteria</taxon>
        <taxon>Bacillati</taxon>
        <taxon>Actinomycetota</taxon>
        <taxon>Actinomycetes</taxon>
        <taxon>Micrococcales</taxon>
        <taxon>Dermacoccaceae</taxon>
        <taxon>Dermacoccus</taxon>
    </lineage>
</organism>
<evidence type="ECO:0000256" key="3">
    <source>
        <dbReference type="SAM" id="SignalP"/>
    </source>
</evidence>
<dbReference type="KEGG" id="dni:HX89_02755"/>
<dbReference type="GO" id="GO:0030288">
    <property type="term" value="C:outer membrane-bounded periplasmic space"/>
    <property type="evidence" value="ECO:0007669"/>
    <property type="project" value="TreeGrafter"/>
</dbReference>
<feature type="region of interest" description="Disordered" evidence="2">
    <location>
        <begin position="24"/>
        <end position="45"/>
    </location>
</feature>
<evidence type="ECO:0000256" key="2">
    <source>
        <dbReference type="SAM" id="MobiDB-lite"/>
    </source>
</evidence>
<dbReference type="GeneID" id="41840142"/>
<gene>
    <name evidence="4" type="ORF">HX89_02755</name>
</gene>
<dbReference type="GO" id="GO:0030976">
    <property type="term" value="F:thiamine pyrophosphate binding"/>
    <property type="evidence" value="ECO:0007669"/>
    <property type="project" value="TreeGrafter"/>
</dbReference>
<feature type="compositionally biased region" description="Low complexity" evidence="2">
    <location>
        <begin position="24"/>
        <end position="35"/>
    </location>
</feature>
<name>A0A075JFJ1_9MICO</name>
<evidence type="ECO:0000313" key="5">
    <source>
        <dbReference type="Proteomes" id="UP000027986"/>
    </source>
</evidence>
<dbReference type="eggNOG" id="COG4143">
    <property type="taxonomic scope" value="Bacteria"/>
</dbReference>
<dbReference type="NCBIfam" id="TIGR01254">
    <property type="entry name" value="sfuA"/>
    <property type="match status" value="1"/>
</dbReference>
<evidence type="ECO:0000256" key="1">
    <source>
        <dbReference type="ARBA" id="ARBA00022729"/>
    </source>
</evidence>
<dbReference type="InterPro" id="IPR005948">
    <property type="entry name" value="ThiB-like"/>
</dbReference>
<sequence>MMSRGGRAVLALACVGALAACSVDNNSSGSKSSSAGGSGASGSGASKTVTLVTHESWAPDKNVMAEFTKQTGYTVKVVKSGDAGELANKLVLSKNNPLGDVVFGIDNTFASRVATNDVLEPYSPKGAPASASKYELPDGQGKGQLAPIDTASVCVNVDDAWFTKNHKTKPASFDDLVKPEYKNLMVAPGASSSSPGMAFFLATVGHYGQDGWEAYWKKLMANGLKLTSGWSDAYEVDFSGSGKGKRPIVVSYDSSPAFTVDKAGTSTTSALLDTCFRSTEYAGVLKGAKNPDGAKALIDFMNGASFQKSLPDSMYVFPVDSNVELPKAWAANAKQPTKPIEVSPADIDKNRSEWLTKWKDVTSK</sequence>
<feature type="signal peptide" evidence="3">
    <location>
        <begin position="1"/>
        <end position="19"/>
    </location>
</feature>
<dbReference type="GO" id="GO:0015888">
    <property type="term" value="P:thiamine transport"/>
    <property type="evidence" value="ECO:0007669"/>
    <property type="project" value="InterPro"/>
</dbReference>
<dbReference type="GO" id="GO:0030975">
    <property type="term" value="F:thiamine binding"/>
    <property type="evidence" value="ECO:0007669"/>
    <property type="project" value="InterPro"/>
</dbReference>
<dbReference type="EMBL" id="CP008889">
    <property type="protein sequence ID" value="AIF40057.1"/>
    <property type="molecule type" value="Genomic_DNA"/>
</dbReference>
<dbReference type="OrthoDB" id="5412681at2"/>
<dbReference type="PANTHER" id="PTHR30006">
    <property type="entry name" value="THIAMINE-BINDING PERIPLASMIC PROTEIN-RELATED"/>
    <property type="match status" value="1"/>
</dbReference>
<protein>
    <submittedName>
        <fullName evidence="4">ABC transporter substrate-binding protein</fullName>
    </submittedName>
</protein>
<dbReference type="HOGENOM" id="CLU_026974_6_1_11"/>
<feature type="chain" id="PRO_5038901894" evidence="3">
    <location>
        <begin position="20"/>
        <end position="364"/>
    </location>
</feature>
<dbReference type="PROSITE" id="PS51257">
    <property type="entry name" value="PROKAR_LIPOPROTEIN"/>
    <property type="match status" value="1"/>
</dbReference>
<keyword evidence="1 3" id="KW-0732">Signal</keyword>
<dbReference type="Pfam" id="PF13343">
    <property type="entry name" value="SBP_bac_6"/>
    <property type="match status" value="1"/>
</dbReference>
<evidence type="ECO:0000313" key="4">
    <source>
        <dbReference type="EMBL" id="AIF40057.1"/>
    </source>
</evidence>
<dbReference type="AlphaFoldDB" id="A0A075JFJ1"/>
<proteinExistence type="predicted"/>
<dbReference type="SUPFAM" id="SSF53850">
    <property type="entry name" value="Periplasmic binding protein-like II"/>
    <property type="match status" value="1"/>
</dbReference>